<evidence type="ECO:0000313" key="1">
    <source>
        <dbReference type="EMBL" id="ELU44967.1"/>
    </source>
</evidence>
<keyword evidence="2" id="KW-1185">Reference proteome</keyword>
<proteinExistence type="predicted"/>
<sequence>MGQQLCWETSPDVILRTAYFGS</sequence>
<reference evidence="1 2" key="1">
    <citation type="journal article" date="2013" name="Nat. Commun.">
        <title>The evolution and pathogenic mechanisms of the rice sheath blight pathogen.</title>
        <authorList>
            <person name="Zheng A."/>
            <person name="Lin R."/>
            <person name="Xu L."/>
            <person name="Qin P."/>
            <person name="Tang C."/>
            <person name="Ai P."/>
            <person name="Zhang D."/>
            <person name="Liu Y."/>
            <person name="Sun Z."/>
            <person name="Feng H."/>
            <person name="Wang Y."/>
            <person name="Chen Y."/>
            <person name="Liang X."/>
            <person name="Fu R."/>
            <person name="Li Q."/>
            <person name="Zhang J."/>
            <person name="Yu X."/>
            <person name="Xie Z."/>
            <person name="Ding L."/>
            <person name="Guan P."/>
            <person name="Tang J."/>
            <person name="Liang Y."/>
            <person name="Wang S."/>
            <person name="Deng Q."/>
            <person name="Li S."/>
            <person name="Zhu J."/>
            <person name="Wang L."/>
            <person name="Liu H."/>
            <person name="Li P."/>
        </authorList>
    </citation>
    <scope>NUCLEOTIDE SEQUENCE [LARGE SCALE GENOMIC DNA]</scope>
    <source>
        <strain evidence="2">AG-1 IA</strain>
    </source>
</reference>
<organism evidence="1 2">
    <name type="scientific">Thanatephorus cucumeris (strain AG1-IA)</name>
    <name type="common">Rice sheath blight fungus</name>
    <name type="synonym">Rhizoctonia solani</name>
    <dbReference type="NCBI Taxonomy" id="983506"/>
    <lineage>
        <taxon>Eukaryota</taxon>
        <taxon>Fungi</taxon>
        <taxon>Dikarya</taxon>
        <taxon>Basidiomycota</taxon>
        <taxon>Agaricomycotina</taxon>
        <taxon>Agaricomycetes</taxon>
        <taxon>Cantharellales</taxon>
        <taxon>Ceratobasidiaceae</taxon>
        <taxon>Rhizoctonia</taxon>
        <taxon>Rhizoctonia solani AG-1</taxon>
    </lineage>
</organism>
<evidence type="ECO:0000313" key="2">
    <source>
        <dbReference type="Proteomes" id="UP000011668"/>
    </source>
</evidence>
<dbReference type="AlphaFoldDB" id="L8X791"/>
<dbReference type="HOGENOM" id="CLU_3425153_0_0_1"/>
<comment type="caution">
    <text evidence="1">The sequence shown here is derived from an EMBL/GenBank/DDBJ whole genome shotgun (WGS) entry which is preliminary data.</text>
</comment>
<accession>L8X791</accession>
<name>L8X791_THACA</name>
<protein>
    <submittedName>
        <fullName evidence="1">Uncharacterized protein</fullName>
    </submittedName>
</protein>
<dbReference type="EMBL" id="AFRT01000233">
    <property type="protein sequence ID" value="ELU44967.1"/>
    <property type="molecule type" value="Genomic_DNA"/>
</dbReference>
<dbReference type="Proteomes" id="UP000011668">
    <property type="component" value="Unassembled WGS sequence"/>
</dbReference>
<gene>
    <name evidence="1" type="ORF">AG1IA_01004</name>
</gene>